<feature type="transmembrane region" description="Helical" evidence="7">
    <location>
        <begin position="409"/>
        <end position="428"/>
    </location>
</feature>
<feature type="transmembrane region" description="Helical" evidence="7">
    <location>
        <begin position="295"/>
        <end position="315"/>
    </location>
</feature>
<sequence>MESIILQNNNNGLTVWTTSVFIVGNIAGGGVLALPKAVEDTGWIGFILIIVFGIFSTYTATLIGESWVIIQERYPKYRSHVPDPYPVIGEIAYGRKGRNSLRKTETRDSVVGHVLTLTKYNGEPVGVVVNRDIVTSPYNPKKACHRLVFYNSTNDRGKRSRIDFDEGFDIDDPDLLRTPPHTSPVINADSKEAIQTAMLAARPDTPYQQHQSSRSKMKAKRQTETGLQNRNIVNVVMNIYNYGSAVVYMVLAAGNIETLLAKVTEDISLCYWLIILAGVLAPLICLGTPKDFWPIGVGATFTTGIACILIIIQSLNDKDQHMPVSHSTTDPLKFSTSFGTMVFAVSGHSVLPTIINDMKKKEDFKKAAFLGYAIVLMMYMPTAIVGYMVYGENLNENIIKSVSAGPCAYTVEVLVTLHLLLGFIILMNPVCQQLEAKLGVPTAFTWKRCVVRPLIVISVLFIAESIPHFGSILSLVGGLTTTLLSYVFPCIFYTKLCKNDHVTGINTTTSKPDIQKQSESHSLLESIDSTGSWQIREHSSSPIEDAALVGRREHSITPVDVRRALLYNTRNSPEIFIPLWQRVFSLEIILIGIIGGVAATVSAIIAIASPNSLSVPCYVHLQGT</sequence>
<evidence type="ECO:0000313" key="9">
    <source>
        <dbReference type="EMBL" id="CAG2219079.1"/>
    </source>
</evidence>
<feature type="transmembrane region" description="Helical" evidence="7">
    <location>
        <begin position="335"/>
        <end position="355"/>
    </location>
</feature>
<dbReference type="Proteomes" id="UP000683360">
    <property type="component" value="Unassembled WGS sequence"/>
</dbReference>
<keyword evidence="3 7" id="KW-0812">Transmembrane</keyword>
<dbReference type="GO" id="GO:0016020">
    <property type="term" value="C:membrane"/>
    <property type="evidence" value="ECO:0007669"/>
    <property type="project" value="UniProtKB-SubCell"/>
</dbReference>
<name>A0A8S3SEW1_MYTED</name>
<dbReference type="EMBL" id="CAJPWZ010001622">
    <property type="protein sequence ID" value="CAG2219079.1"/>
    <property type="molecule type" value="Genomic_DNA"/>
</dbReference>
<feature type="transmembrane region" description="Helical" evidence="7">
    <location>
        <begin position="367"/>
        <end position="389"/>
    </location>
</feature>
<feature type="transmembrane region" description="Helical" evidence="7">
    <location>
        <begin position="449"/>
        <end position="466"/>
    </location>
</feature>
<evidence type="ECO:0000256" key="2">
    <source>
        <dbReference type="ARBA" id="ARBA00022448"/>
    </source>
</evidence>
<feature type="domain" description="Amino acid transporter transmembrane" evidence="8">
    <location>
        <begin position="229"/>
        <end position="501"/>
    </location>
</feature>
<dbReference type="OrthoDB" id="655540at2759"/>
<keyword evidence="2" id="KW-0813">Transport</keyword>
<feature type="transmembrane region" description="Helical" evidence="7">
    <location>
        <begin position="271"/>
        <end position="288"/>
    </location>
</feature>
<feature type="transmembrane region" description="Helical" evidence="7">
    <location>
        <begin position="12"/>
        <end position="34"/>
    </location>
</feature>
<dbReference type="InterPro" id="IPR013057">
    <property type="entry name" value="AA_transpt_TM"/>
</dbReference>
<feature type="transmembrane region" description="Helical" evidence="7">
    <location>
        <begin position="46"/>
        <end position="70"/>
    </location>
</feature>
<comment type="caution">
    <text evidence="9">The sequence shown here is derived from an EMBL/GenBank/DDBJ whole genome shotgun (WGS) entry which is preliminary data.</text>
</comment>
<evidence type="ECO:0000256" key="5">
    <source>
        <dbReference type="ARBA" id="ARBA00023136"/>
    </source>
</evidence>
<dbReference type="AlphaFoldDB" id="A0A8S3SEW1"/>
<evidence type="ECO:0000259" key="8">
    <source>
        <dbReference type="Pfam" id="PF01490"/>
    </source>
</evidence>
<evidence type="ECO:0000256" key="3">
    <source>
        <dbReference type="ARBA" id="ARBA00022692"/>
    </source>
</evidence>
<evidence type="ECO:0000256" key="1">
    <source>
        <dbReference type="ARBA" id="ARBA00004370"/>
    </source>
</evidence>
<keyword evidence="10" id="KW-1185">Reference proteome</keyword>
<evidence type="ECO:0000256" key="6">
    <source>
        <dbReference type="SAM" id="MobiDB-lite"/>
    </source>
</evidence>
<feature type="transmembrane region" description="Helical" evidence="7">
    <location>
        <begin position="472"/>
        <end position="493"/>
    </location>
</feature>
<dbReference type="PANTHER" id="PTHR48017">
    <property type="entry name" value="OS05G0424000 PROTEIN-RELATED"/>
    <property type="match status" value="1"/>
</dbReference>
<proteinExistence type="predicted"/>
<feature type="region of interest" description="Disordered" evidence="6">
    <location>
        <begin position="204"/>
        <end position="223"/>
    </location>
</feature>
<evidence type="ECO:0000313" key="10">
    <source>
        <dbReference type="Proteomes" id="UP000683360"/>
    </source>
</evidence>
<reference evidence="9" key="1">
    <citation type="submission" date="2021-03" db="EMBL/GenBank/DDBJ databases">
        <authorList>
            <person name="Bekaert M."/>
        </authorList>
    </citation>
    <scope>NUCLEOTIDE SEQUENCE</scope>
</reference>
<gene>
    <name evidence="9" type="ORF">MEDL_32644</name>
</gene>
<protein>
    <submittedName>
        <fullName evidence="9">SLC32A</fullName>
    </submittedName>
</protein>
<evidence type="ECO:0000256" key="7">
    <source>
        <dbReference type="SAM" id="Phobius"/>
    </source>
</evidence>
<feature type="transmembrane region" description="Helical" evidence="7">
    <location>
        <begin position="231"/>
        <end position="251"/>
    </location>
</feature>
<keyword evidence="5 7" id="KW-0472">Membrane</keyword>
<feature type="transmembrane region" description="Helical" evidence="7">
    <location>
        <begin position="588"/>
        <end position="608"/>
    </location>
</feature>
<dbReference type="Pfam" id="PF01490">
    <property type="entry name" value="Aa_trans"/>
    <property type="match status" value="2"/>
</dbReference>
<organism evidence="9 10">
    <name type="scientific">Mytilus edulis</name>
    <name type="common">Blue mussel</name>
    <dbReference type="NCBI Taxonomy" id="6550"/>
    <lineage>
        <taxon>Eukaryota</taxon>
        <taxon>Metazoa</taxon>
        <taxon>Spiralia</taxon>
        <taxon>Lophotrochozoa</taxon>
        <taxon>Mollusca</taxon>
        <taxon>Bivalvia</taxon>
        <taxon>Autobranchia</taxon>
        <taxon>Pteriomorphia</taxon>
        <taxon>Mytilida</taxon>
        <taxon>Mytiloidea</taxon>
        <taxon>Mytilidae</taxon>
        <taxon>Mytilinae</taxon>
        <taxon>Mytilus</taxon>
    </lineage>
</organism>
<accession>A0A8S3SEW1</accession>
<keyword evidence="4 7" id="KW-1133">Transmembrane helix</keyword>
<evidence type="ECO:0000256" key="4">
    <source>
        <dbReference type="ARBA" id="ARBA00022989"/>
    </source>
</evidence>
<feature type="domain" description="Amino acid transporter transmembrane" evidence="8">
    <location>
        <begin position="13"/>
        <end position="98"/>
    </location>
</feature>
<comment type="subcellular location">
    <subcellularLocation>
        <location evidence="1">Membrane</location>
    </subcellularLocation>
</comment>